<sequence>MMKNVNSASASIFTFLVVLLTIGRADFYGALSPLFQVGVALAITLILMAGLAGRKSFITAFFSIAVFFVILAAWSYGTQPFYPAGHDGYVYHLTAIWDLANGWHPFLTPNNNIWVDSYPSGYWALQSYLVSITGLPMAGQSLLIALMLVLGLQSFAFFYEKISPALPRFRIWTSVLFAAVVVANPILLTQIQTHYVDAPLYVVGASLIFFLMSDAIGKGRIAWIGAIACLILLINIKTSALYFTPLIIFGGFLMELFVLRGSSGWLREVVHWTGKRGIYYGLAGIFAILVIGYKPYVTNILDHNDLLYPPSADIMNKNTPLNVQDPMPGPQKFLVGLLARTEHNRYGIPVEAPINVKIPGTFTLAEFKAPDFDTRRGGFGPLFSLALLTSLLSFAVSRIAVFRQEITMSRRESGGIALFGIILLVITVLFPEPWWARYVPFLWLTPAFLAVSTLQIELTGKSRIFTQAAMAITIVALLGCMLSAALGAARQHIQTYQRFAPIEQMRTAPVVELTLIKEVRVFFDYQSKSQSDAATVYAEILEREGVNTRITEEFDETTCVQSGYFFGAVLWCIPKNPGE</sequence>
<dbReference type="EMBL" id="JAFLNC010000003">
    <property type="protein sequence ID" value="MBO0333834.1"/>
    <property type="molecule type" value="Genomic_DNA"/>
</dbReference>
<keyword evidence="1" id="KW-1133">Transmembrane helix</keyword>
<comment type="caution">
    <text evidence="2">The sequence shown here is derived from an EMBL/GenBank/DDBJ whole genome shotgun (WGS) entry which is preliminary data.</text>
</comment>
<dbReference type="Proteomes" id="UP000664761">
    <property type="component" value="Unassembled WGS sequence"/>
</dbReference>
<feature type="transmembrane region" description="Helical" evidence="1">
    <location>
        <begin position="137"/>
        <end position="159"/>
    </location>
</feature>
<evidence type="ECO:0000256" key="1">
    <source>
        <dbReference type="SAM" id="Phobius"/>
    </source>
</evidence>
<accession>A0ABS3F625</accession>
<feature type="transmembrane region" description="Helical" evidence="1">
    <location>
        <begin position="468"/>
        <end position="489"/>
    </location>
</feature>
<feature type="transmembrane region" description="Helical" evidence="1">
    <location>
        <begin position="35"/>
        <end position="52"/>
    </location>
</feature>
<feature type="transmembrane region" description="Helical" evidence="1">
    <location>
        <begin position="171"/>
        <end position="188"/>
    </location>
</feature>
<evidence type="ECO:0000313" key="3">
    <source>
        <dbReference type="Proteomes" id="UP000664761"/>
    </source>
</evidence>
<feature type="transmembrane region" description="Helical" evidence="1">
    <location>
        <begin position="219"/>
        <end position="236"/>
    </location>
</feature>
<keyword evidence="3" id="KW-1185">Reference proteome</keyword>
<evidence type="ECO:0000313" key="2">
    <source>
        <dbReference type="EMBL" id="MBO0333834.1"/>
    </source>
</evidence>
<feature type="transmembrane region" description="Helical" evidence="1">
    <location>
        <begin position="242"/>
        <end position="259"/>
    </location>
</feature>
<dbReference type="RefSeq" id="WP_207044778.1">
    <property type="nucleotide sequence ID" value="NZ_JAFLNC010000003.1"/>
</dbReference>
<feature type="transmembrane region" description="Helical" evidence="1">
    <location>
        <begin position="279"/>
        <end position="297"/>
    </location>
</feature>
<name>A0ABS3F625_9PROT</name>
<protein>
    <recommendedName>
        <fullName evidence="4">Glycosyltransferase RgtA/B/C/D-like domain-containing protein</fullName>
    </recommendedName>
</protein>
<gene>
    <name evidence="2" type="ORF">J0X12_09425</name>
</gene>
<feature type="transmembrane region" description="Helical" evidence="1">
    <location>
        <begin position="413"/>
        <end position="430"/>
    </location>
</feature>
<keyword evidence="1" id="KW-0472">Membrane</keyword>
<keyword evidence="1" id="KW-0812">Transmembrane</keyword>
<organism evidence="2 3">
    <name type="scientific">Sneathiella sedimenti</name>
    <dbReference type="NCBI Taxonomy" id="2816034"/>
    <lineage>
        <taxon>Bacteria</taxon>
        <taxon>Pseudomonadati</taxon>
        <taxon>Pseudomonadota</taxon>
        <taxon>Alphaproteobacteria</taxon>
        <taxon>Sneathiellales</taxon>
        <taxon>Sneathiellaceae</taxon>
        <taxon>Sneathiella</taxon>
    </lineage>
</organism>
<feature type="transmembrane region" description="Helical" evidence="1">
    <location>
        <begin position="194"/>
        <end position="212"/>
    </location>
</feature>
<evidence type="ECO:0008006" key="4">
    <source>
        <dbReference type="Google" id="ProtNLM"/>
    </source>
</evidence>
<proteinExistence type="predicted"/>
<reference evidence="2 3" key="1">
    <citation type="submission" date="2021-03" db="EMBL/GenBank/DDBJ databases">
        <title>Sneathiella sp. CAU 1612 isolated from Kang Won-do.</title>
        <authorList>
            <person name="Kim W."/>
        </authorList>
    </citation>
    <scope>NUCLEOTIDE SEQUENCE [LARGE SCALE GENOMIC DNA]</scope>
    <source>
        <strain evidence="2 3">CAU 1612</strain>
    </source>
</reference>
<feature type="transmembrane region" description="Helical" evidence="1">
    <location>
        <begin position="57"/>
        <end position="76"/>
    </location>
</feature>
<feature type="transmembrane region" description="Helical" evidence="1">
    <location>
        <begin position="382"/>
        <end position="401"/>
    </location>
</feature>